<evidence type="ECO:0000313" key="2">
    <source>
        <dbReference type="EMBL" id="CAG8460525.1"/>
    </source>
</evidence>
<comment type="caution">
    <text evidence="2">The sequence shown here is derived from an EMBL/GenBank/DDBJ whole genome shotgun (WGS) entry which is preliminary data.</text>
</comment>
<evidence type="ECO:0000313" key="3">
    <source>
        <dbReference type="Proteomes" id="UP000789405"/>
    </source>
</evidence>
<dbReference type="Proteomes" id="UP000789405">
    <property type="component" value="Unassembled WGS sequence"/>
</dbReference>
<gene>
    <name evidence="2" type="ORF">DERYTH_LOCUS982</name>
</gene>
<proteinExistence type="predicted"/>
<evidence type="ECO:0000256" key="1">
    <source>
        <dbReference type="SAM" id="SignalP"/>
    </source>
</evidence>
<keyword evidence="3" id="KW-1185">Reference proteome</keyword>
<dbReference type="EMBL" id="CAJVPY010000252">
    <property type="protein sequence ID" value="CAG8460525.1"/>
    <property type="molecule type" value="Genomic_DNA"/>
</dbReference>
<name>A0A9N8VTL0_9GLOM</name>
<feature type="signal peptide" evidence="1">
    <location>
        <begin position="1"/>
        <end position="22"/>
    </location>
</feature>
<organism evidence="2 3">
    <name type="scientific">Dentiscutata erythropus</name>
    <dbReference type="NCBI Taxonomy" id="1348616"/>
    <lineage>
        <taxon>Eukaryota</taxon>
        <taxon>Fungi</taxon>
        <taxon>Fungi incertae sedis</taxon>
        <taxon>Mucoromycota</taxon>
        <taxon>Glomeromycotina</taxon>
        <taxon>Glomeromycetes</taxon>
        <taxon>Diversisporales</taxon>
        <taxon>Gigasporaceae</taxon>
        <taxon>Dentiscutata</taxon>
    </lineage>
</organism>
<sequence length="72" mass="7843">MKAINVILVFMVFFFLLDISKSSPLEGREELHCIGGQDAPCGKRPGGGIYCCTVTEPVAASQMAPFVHHVDY</sequence>
<accession>A0A9N8VTL0</accession>
<feature type="chain" id="PRO_5040225202" evidence="1">
    <location>
        <begin position="23"/>
        <end position="72"/>
    </location>
</feature>
<keyword evidence="1" id="KW-0732">Signal</keyword>
<reference evidence="2" key="1">
    <citation type="submission" date="2021-06" db="EMBL/GenBank/DDBJ databases">
        <authorList>
            <person name="Kallberg Y."/>
            <person name="Tangrot J."/>
            <person name="Rosling A."/>
        </authorList>
    </citation>
    <scope>NUCLEOTIDE SEQUENCE</scope>
    <source>
        <strain evidence="2">MA453B</strain>
    </source>
</reference>
<protein>
    <submittedName>
        <fullName evidence="2">18929_t:CDS:1</fullName>
    </submittedName>
</protein>
<dbReference type="AlphaFoldDB" id="A0A9N8VTL0"/>